<dbReference type="CDD" id="cd19756">
    <property type="entry name" value="Bbox2"/>
    <property type="match status" value="1"/>
</dbReference>
<dbReference type="FunFam" id="3.30.160.60:FF:002399">
    <property type="entry name" value="Predicted protein"/>
    <property type="match status" value="1"/>
</dbReference>
<dbReference type="Pfam" id="PF01436">
    <property type="entry name" value="NHL"/>
    <property type="match status" value="2"/>
</dbReference>
<dbReference type="Pfam" id="PF00097">
    <property type="entry name" value="zf-C3HC4"/>
    <property type="match status" value="1"/>
</dbReference>
<dbReference type="SUPFAM" id="SSF63829">
    <property type="entry name" value="Calcium-dependent phosphotriesterase"/>
    <property type="match status" value="1"/>
</dbReference>
<dbReference type="Gene3D" id="3.30.160.60">
    <property type="entry name" value="Classic Zinc Finger"/>
    <property type="match status" value="1"/>
</dbReference>
<gene>
    <name evidence="14" type="primary">TRIM3</name>
    <name evidence="14" type="ORF">BLAG_LOCUS12144</name>
</gene>
<dbReference type="PANTHER" id="PTHR25462">
    <property type="entry name" value="BONUS, ISOFORM C-RELATED"/>
    <property type="match status" value="1"/>
</dbReference>
<feature type="region of interest" description="Disordered" evidence="11">
    <location>
        <begin position="815"/>
        <end position="839"/>
    </location>
</feature>
<evidence type="ECO:0000256" key="5">
    <source>
        <dbReference type="ARBA" id="ARBA00022737"/>
    </source>
</evidence>
<feature type="compositionally biased region" description="Pro residues" evidence="11">
    <location>
        <begin position="1106"/>
        <end position="1116"/>
    </location>
</feature>
<dbReference type="InterPro" id="IPR000315">
    <property type="entry name" value="Znf_B-box"/>
</dbReference>
<evidence type="ECO:0000313" key="14">
    <source>
        <dbReference type="EMBL" id="CAH1251909.1"/>
    </source>
</evidence>
<dbReference type="SMART" id="SM00184">
    <property type="entry name" value="RING"/>
    <property type="match status" value="1"/>
</dbReference>
<dbReference type="Pfam" id="PF00643">
    <property type="entry name" value="zf-B_box"/>
    <property type="match status" value="1"/>
</dbReference>
<evidence type="ECO:0000259" key="12">
    <source>
        <dbReference type="PROSITE" id="PS50089"/>
    </source>
</evidence>
<evidence type="ECO:0000259" key="13">
    <source>
        <dbReference type="PROSITE" id="PS50119"/>
    </source>
</evidence>
<dbReference type="EC" id="2.3.2.27" evidence="3"/>
<keyword evidence="7" id="KW-0862">Zinc</keyword>
<evidence type="ECO:0000256" key="10">
    <source>
        <dbReference type="SAM" id="Coils"/>
    </source>
</evidence>
<dbReference type="GO" id="GO:0005654">
    <property type="term" value="C:nucleoplasm"/>
    <property type="evidence" value="ECO:0007669"/>
    <property type="project" value="TreeGrafter"/>
</dbReference>
<feature type="coiled-coil region" evidence="10">
    <location>
        <begin position="162"/>
        <end position="240"/>
    </location>
</feature>
<dbReference type="InterPro" id="IPR013083">
    <property type="entry name" value="Znf_RING/FYVE/PHD"/>
</dbReference>
<organism evidence="14 15">
    <name type="scientific">Branchiostoma lanceolatum</name>
    <name type="common">Common lancelet</name>
    <name type="synonym">Amphioxus lanceolatum</name>
    <dbReference type="NCBI Taxonomy" id="7740"/>
    <lineage>
        <taxon>Eukaryota</taxon>
        <taxon>Metazoa</taxon>
        <taxon>Chordata</taxon>
        <taxon>Cephalochordata</taxon>
        <taxon>Leptocardii</taxon>
        <taxon>Amphioxiformes</taxon>
        <taxon>Branchiostomatidae</taxon>
        <taxon>Branchiostoma</taxon>
    </lineage>
</organism>
<feature type="repeat" description="NHL" evidence="9">
    <location>
        <begin position="530"/>
        <end position="573"/>
    </location>
</feature>
<dbReference type="SUPFAM" id="SSF57850">
    <property type="entry name" value="RING/U-box"/>
    <property type="match status" value="1"/>
</dbReference>
<dbReference type="GO" id="GO:0061630">
    <property type="term" value="F:ubiquitin protein ligase activity"/>
    <property type="evidence" value="ECO:0007669"/>
    <property type="project" value="UniProtKB-EC"/>
</dbReference>
<feature type="domain" description="RING-type" evidence="12">
    <location>
        <begin position="19"/>
        <end position="59"/>
    </location>
</feature>
<dbReference type="AlphaFoldDB" id="A0A8K0EHS0"/>
<feature type="region of interest" description="Disordered" evidence="11">
    <location>
        <begin position="659"/>
        <end position="699"/>
    </location>
</feature>
<dbReference type="InterPro" id="IPR001258">
    <property type="entry name" value="NHL_repeat"/>
</dbReference>
<feature type="domain" description="B box-type" evidence="13">
    <location>
        <begin position="97"/>
        <end position="133"/>
    </location>
</feature>
<keyword evidence="10" id="KW-0175">Coiled coil</keyword>
<dbReference type="OrthoDB" id="6270329at2759"/>
<comment type="catalytic activity">
    <reaction evidence="1">
        <text>S-ubiquitinyl-[E2 ubiquitin-conjugating enzyme]-L-cysteine + [acceptor protein]-L-lysine = [E2 ubiquitin-conjugating enzyme]-L-cysteine + N(6)-ubiquitinyl-[acceptor protein]-L-lysine.</text>
        <dbReference type="EC" id="2.3.2.27"/>
    </reaction>
</comment>
<reference evidence="14" key="1">
    <citation type="submission" date="2022-01" db="EMBL/GenBank/DDBJ databases">
        <authorList>
            <person name="Braso-Vives M."/>
        </authorList>
    </citation>
    <scope>NUCLEOTIDE SEQUENCE</scope>
</reference>
<dbReference type="InterPro" id="IPR018957">
    <property type="entry name" value="Znf_C3HC4_RING-type"/>
</dbReference>
<keyword evidence="4" id="KW-0479">Metal-binding</keyword>
<evidence type="ECO:0000256" key="11">
    <source>
        <dbReference type="SAM" id="MobiDB-lite"/>
    </source>
</evidence>
<dbReference type="PROSITE" id="PS50119">
    <property type="entry name" value="ZF_BBOX"/>
    <property type="match status" value="1"/>
</dbReference>
<dbReference type="PROSITE" id="PS00518">
    <property type="entry name" value="ZF_RING_1"/>
    <property type="match status" value="1"/>
</dbReference>
<protein>
    <recommendedName>
        <fullName evidence="3">RING-type E3 ubiquitin transferase</fullName>
        <ecNumber evidence="3">2.3.2.27</ecNumber>
    </recommendedName>
</protein>
<dbReference type="PROSITE" id="PS51125">
    <property type="entry name" value="NHL"/>
    <property type="match status" value="1"/>
</dbReference>
<dbReference type="Gene3D" id="2.120.10.30">
    <property type="entry name" value="TolB, C-terminal domain"/>
    <property type="match status" value="1"/>
</dbReference>
<evidence type="ECO:0000256" key="7">
    <source>
        <dbReference type="ARBA" id="ARBA00022833"/>
    </source>
</evidence>
<dbReference type="InterPro" id="IPR011042">
    <property type="entry name" value="6-blade_b-propeller_TolB-like"/>
</dbReference>
<evidence type="ECO:0000256" key="1">
    <source>
        <dbReference type="ARBA" id="ARBA00000900"/>
    </source>
</evidence>
<dbReference type="InterPro" id="IPR017907">
    <property type="entry name" value="Znf_RING_CS"/>
</dbReference>
<evidence type="ECO:0000313" key="15">
    <source>
        <dbReference type="Proteomes" id="UP000838412"/>
    </source>
</evidence>
<dbReference type="InterPro" id="IPR001841">
    <property type="entry name" value="Znf_RING"/>
</dbReference>
<dbReference type="EMBL" id="OV696704">
    <property type="protein sequence ID" value="CAH1251909.1"/>
    <property type="molecule type" value="Genomic_DNA"/>
</dbReference>
<accession>A0A8K0EHS0</accession>
<dbReference type="Proteomes" id="UP000838412">
    <property type="component" value="Chromosome 19"/>
</dbReference>
<name>A0A8K0EHS0_BRALA</name>
<proteinExistence type="inferred from homology"/>
<dbReference type="GO" id="GO:0008270">
    <property type="term" value="F:zinc ion binding"/>
    <property type="evidence" value="ECO:0007669"/>
    <property type="project" value="UniProtKB-KW"/>
</dbReference>
<keyword evidence="15" id="KW-1185">Reference proteome</keyword>
<keyword evidence="5" id="KW-0677">Repeat</keyword>
<dbReference type="PANTHER" id="PTHR25462:SF296">
    <property type="entry name" value="MEIOTIC P26, ISOFORM F"/>
    <property type="match status" value="1"/>
</dbReference>
<dbReference type="PROSITE" id="PS50089">
    <property type="entry name" value="ZF_RING_2"/>
    <property type="match status" value="1"/>
</dbReference>
<evidence type="ECO:0000256" key="8">
    <source>
        <dbReference type="PROSITE-ProRule" id="PRU00024"/>
    </source>
</evidence>
<feature type="region of interest" description="Disordered" evidence="11">
    <location>
        <begin position="1097"/>
        <end position="1118"/>
    </location>
</feature>
<evidence type="ECO:0000256" key="4">
    <source>
        <dbReference type="ARBA" id="ARBA00022723"/>
    </source>
</evidence>
<dbReference type="SUPFAM" id="SSF57845">
    <property type="entry name" value="B-box zinc-binding domain"/>
    <property type="match status" value="1"/>
</dbReference>
<evidence type="ECO:0000256" key="9">
    <source>
        <dbReference type="PROSITE-ProRule" id="PRU00504"/>
    </source>
</evidence>
<evidence type="ECO:0000256" key="2">
    <source>
        <dbReference type="ARBA" id="ARBA00008518"/>
    </source>
</evidence>
<feature type="compositionally biased region" description="Basic and acidic residues" evidence="11">
    <location>
        <begin position="816"/>
        <end position="831"/>
    </location>
</feature>
<dbReference type="InterPro" id="IPR047153">
    <property type="entry name" value="TRIM45/56/19-like"/>
</dbReference>
<evidence type="ECO:0000256" key="6">
    <source>
        <dbReference type="ARBA" id="ARBA00022771"/>
    </source>
</evidence>
<evidence type="ECO:0000256" key="3">
    <source>
        <dbReference type="ARBA" id="ARBA00012483"/>
    </source>
</evidence>
<keyword evidence="6 8" id="KW-0863">Zinc-finger</keyword>
<comment type="similarity">
    <text evidence="2">Belongs to the TRIM/RBCC family.</text>
</comment>
<dbReference type="Gene3D" id="3.30.40.10">
    <property type="entry name" value="Zinc/RING finger domain, C3HC4 (zinc finger)"/>
    <property type="match status" value="1"/>
</dbReference>
<sequence>MADTEASFRKQVRDEFLSCSICLEPFHQPKTLPCLHTFCEECLRDHAEVRPGFQCPTCRRHAVLGPAGVAGLPDNHFISSLCDTVLEQGTAVYESQCGAHPSEELKLFCTDCEAVICSECWDEKHPTHTVTTARKAAETKKAAFTDIIARGRLYLQTDCAFLRKLRTLQDTINENKEKVEGEVTEAFDGLIRRLTERKECLLEEVDKNHQQNIAGLEEKKDKLLKQVAELSSACDKTEKAMEQGGGDFLRQGIQLSTTFEDYKEKQTTPISMQTRVTSFQPKGMNVKIQEMGELRVDSTITTADSTRRKKTAGVDSSTAWRRSFLQLIVGLSIALALYNINFSAIVVRFEQGKFNNPSGVSVSQNNVLFIADEGNYRIKKVDHRGQYLGQITTMIEGGTEFWPLSIRPFAVAVGWDDNLWVIGQKESTASSSNRFAVALYSTTGKYIGKIVTFENPKDIAVNTDRKYVMVIDGRDVKMFNLNGRVVHLIKGADCGLQNPQHVSVNQDGDILVSDTAKHMVFVFTDKGKLLRSFGSEGSGEGELKGPRGVCTDSAGNIIVADEENSRVEVFDGQGRFVRHAVTAVTNPSGVPGCFSPCVTPREPGQMTDQDGTAFQPIYDTPRSSYSVDDIDSKEAEGSGTFVARFDGAKCTMGDWKAAYESATPNSPPPGYTSNSYPEMYRPSGADDDPPPPPVADHGVTLSIPVNATVSATSDTDGDSTSNRTYISSYGMTDREYGRRGSARLLRRVGKASLGAGILALLGMACATLIITNQSHLESADANLLKTQNNLDQLVRKMSFSLASLINLRQKAAGNHGYEHAHEHQHSLDHPSVRPSTSPDMQAVEVKGKDSLANMMDTVPEVTSTTEDYDFLLGADWLMDEIDLLDGADSDEIEPSIPEPRRPQAALRGQPASCKDLLKTHDGLNNIFPFPDCTAPLQVYCHNMTRSPTEFLELGALNTLKMYHMATRHSTITYEKVRVKFEGRKIVPVLNDLTFATFDKGQTLPPCVLIGTCNPGNENTCCTVATADLTFANPDLKVVGGDSIGPEGRSLTRPRSVPPQSMLFPGTPTLSMSCGGFRRKPTACDDITSLPHLELKCRNKGEGGNPPRGPYPPPPVGPGELEMIKSLMANI</sequence>
<dbReference type="CDD" id="cd05819">
    <property type="entry name" value="NHL"/>
    <property type="match status" value="1"/>
</dbReference>